<name>A0AAN8LZ80_9TELE</name>
<dbReference type="InterPro" id="IPR029206">
    <property type="entry name" value="DUF4532"/>
</dbReference>
<feature type="compositionally biased region" description="Basic and acidic residues" evidence="1">
    <location>
        <begin position="67"/>
        <end position="83"/>
    </location>
</feature>
<feature type="region of interest" description="Disordered" evidence="1">
    <location>
        <begin position="213"/>
        <end position="232"/>
    </location>
</feature>
<reference evidence="2 3" key="1">
    <citation type="submission" date="2021-04" db="EMBL/GenBank/DDBJ databases">
        <authorList>
            <person name="De Guttry C."/>
            <person name="Zahm M."/>
            <person name="Klopp C."/>
            <person name="Cabau C."/>
            <person name="Louis A."/>
            <person name="Berthelot C."/>
            <person name="Parey E."/>
            <person name="Roest Crollius H."/>
            <person name="Montfort J."/>
            <person name="Robinson-Rechavi M."/>
            <person name="Bucao C."/>
            <person name="Bouchez O."/>
            <person name="Gislard M."/>
            <person name="Lluch J."/>
            <person name="Milhes M."/>
            <person name="Lampietro C."/>
            <person name="Lopez Roques C."/>
            <person name="Donnadieu C."/>
            <person name="Braasch I."/>
            <person name="Desvignes T."/>
            <person name="Postlethwait J."/>
            <person name="Bobe J."/>
            <person name="Wedekind C."/>
            <person name="Guiguen Y."/>
        </authorList>
    </citation>
    <scope>NUCLEOTIDE SEQUENCE [LARGE SCALE GENOMIC DNA]</scope>
    <source>
        <strain evidence="2">Cs_M1</strain>
        <tissue evidence="2">Blood</tissue>
    </source>
</reference>
<accession>A0AAN8LZ80</accession>
<dbReference type="Proteomes" id="UP001356427">
    <property type="component" value="Unassembled WGS sequence"/>
</dbReference>
<sequence>MEVRYLGFKPRLQHHLVLQGPPKGTAHKAQVTNSLATPRETFYLPLPPTQPRLEFLHWVRVENSEEQEKRWRDRAEREQRNPQREVALASLPRLPLPPPSRMGPHTLARFFFQWKGRPRNWSGARGSRADSPQDVDPEWGERERLLWLSHMRAPPLDSQGNILPPGGFKMRGRCGPQTEDPQTSGKTHTSTTQSLPLPPLLMLRRHTLCHRLPRKRPPEHLSCPMKGGAKAS</sequence>
<evidence type="ECO:0000313" key="3">
    <source>
        <dbReference type="Proteomes" id="UP001356427"/>
    </source>
</evidence>
<dbReference type="PANTHER" id="PTHR35156:SF1">
    <property type="entry name" value="TESTIS-EXPRESSED PROTEIN 52"/>
    <property type="match status" value="1"/>
</dbReference>
<gene>
    <name evidence="2" type="ORF">J4Q44_G00114130</name>
</gene>
<evidence type="ECO:0000256" key="1">
    <source>
        <dbReference type="SAM" id="MobiDB-lite"/>
    </source>
</evidence>
<dbReference type="Pfam" id="PF15046">
    <property type="entry name" value="DUF4532"/>
    <property type="match status" value="1"/>
</dbReference>
<feature type="region of interest" description="Disordered" evidence="1">
    <location>
        <begin position="67"/>
        <end position="87"/>
    </location>
</feature>
<protein>
    <submittedName>
        <fullName evidence="2">Uncharacterized protein</fullName>
    </submittedName>
</protein>
<feature type="region of interest" description="Disordered" evidence="1">
    <location>
        <begin position="171"/>
        <end position="195"/>
    </location>
</feature>
<keyword evidence="3" id="KW-1185">Reference proteome</keyword>
<organism evidence="2 3">
    <name type="scientific">Coregonus suidteri</name>
    <dbReference type="NCBI Taxonomy" id="861788"/>
    <lineage>
        <taxon>Eukaryota</taxon>
        <taxon>Metazoa</taxon>
        <taxon>Chordata</taxon>
        <taxon>Craniata</taxon>
        <taxon>Vertebrata</taxon>
        <taxon>Euteleostomi</taxon>
        <taxon>Actinopterygii</taxon>
        <taxon>Neopterygii</taxon>
        <taxon>Teleostei</taxon>
        <taxon>Protacanthopterygii</taxon>
        <taxon>Salmoniformes</taxon>
        <taxon>Salmonidae</taxon>
        <taxon>Coregoninae</taxon>
        <taxon>Coregonus</taxon>
    </lineage>
</organism>
<dbReference type="EMBL" id="JAGTTL010000009">
    <property type="protein sequence ID" value="KAK6318122.1"/>
    <property type="molecule type" value="Genomic_DNA"/>
</dbReference>
<comment type="caution">
    <text evidence="2">The sequence shown here is derived from an EMBL/GenBank/DDBJ whole genome shotgun (WGS) entry which is preliminary data.</text>
</comment>
<proteinExistence type="predicted"/>
<dbReference type="PANTHER" id="PTHR35156">
    <property type="entry name" value="TESTIS-EXPRESSED PROTEIN 52"/>
    <property type="match status" value="1"/>
</dbReference>
<evidence type="ECO:0000313" key="2">
    <source>
        <dbReference type="EMBL" id="KAK6318122.1"/>
    </source>
</evidence>
<dbReference type="AlphaFoldDB" id="A0AAN8LZ80"/>